<proteinExistence type="predicted"/>
<dbReference type="PRINTS" id="PR00111">
    <property type="entry name" value="ABHYDROLASE"/>
</dbReference>
<dbReference type="PANTHER" id="PTHR43433:SF5">
    <property type="entry name" value="AB HYDROLASE-1 DOMAIN-CONTAINING PROTEIN"/>
    <property type="match status" value="1"/>
</dbReference>
<dbReference type="Pfam" id="PF00561">
    <property type="entry name" value="Abhydrolase_1"/>
    <property type="match status" value="1"/>
</dbReference>
<dbReference type="InterPro" id="IPR050471">
    <property type="entry name" value="AB_hydrolase"/>
</dbReference>
<feature type="domain" description="AB hydrolase-1" evidence="1">
    <location>
        <begin position="25"/>
        <end position="126"/>
    </location>
</feature>
<sequence>MQTFDSAGVPIAYLDSAPEEGAGEPIVLVHGFASNHAVNWVNTLWVKTLNRAGRRVIALDNRGHGQSGKPRDPAAYASGVMAEDVRRLMDHLGVERADVMGYSMGARITAFLALAHPGRVRAVMLGGLGIHLVEGVGLPVGIADALEAPSLADVTDPMQRMFRAFAEQTGGDLQALAACIRGSRQTLTAEQAAAIRQPTLICVGTKDDVAGDPHALGALIPGAQVVDIPGRDHNLAVGDRVHKEAVLAFLERRP</sequence>
<dbReference type="EMBL" id="CP157484">
    <property type="protein sequence ID" value="XBO37181.1"/>
    <property type="molecule type" value="Genomic_DNA"/>
</dbReference>
<accession>A0AAU7JA72</accession>
<name>A0AAU7JA72_9HYPH</name>
<dbReference type="SUPFAM" id="SSF53474">
    <property type="entry name" value="alpha/beta-Hydrolases"/>
    <property type="match status" value="1"/>
</dbReference>
<dbReference type="InterPro" id="IPR029058">
    <property type="entry name" value="AB_hydrolase_fold"/>
</dbReference>
<dbReference type="GO" id="GO:0004806">
    <property type="term" value="F:triacylglycerol lipase activity"/>
    <property type="evidence" value="ECO:0007669"/>
    <property type="project" value="TreeGrafter"/>
</dbReference>
<gene>
    <name evidence="2" type="ORF">ABEG18_15735</name>
</gene>
<dbReference type="RefSeq" id="WP_406854000.1">
    <property type="nucleotide sequence ID" value="NZ_CP157484.1"/>
</dbReference>
<dbReference type="PANTHER" id="PTHR43433">
    <property type="entry name" value="HYDROLASE, ALPHA/BETA FOLD FAMILY PROTEIN"/>
    <property type="match status" value="1"/>
</dbReference>
<organism evidence="2">
    <name type="scientific">Alsobacter sp. KACC 23698</name>
    <dbReference type="NCBI Taxonomy" id="3149229"/>
    <lineage>
        <taxon>Bacteria</taxon>
        <taxon>Pseudomonadati</taxon>
        <taxon>Pseudomonadota</taxon>
        <taxon>Alphaproteobacteria</taxon>
        <taxon>Hyphomicrobiales</taxon>
        <taxon>Alsobacteraceae</taxon>
        <taxon>Alsobacter</taxon>
    </lineage>
</organism>
<dbReference type="AlphaFoldDB" id="A0AAU7JA72"/>
<evidence type="ECO:0000259" key="1">
    <source>
        <dbReference type="Pfam" id="PF00561"/>
    </source>
</evidence>
<dbReference type="InterPro" id="IPR000073">
    <property type="entry name" value="AB_hydrolase_1"/>
</dbReference>
<evidence type="ECO:0000313" key="2">
    <source>
        <dbReference type="EMBL" id="XBO37181.1"/>
    </source>
</evidence>
<reference evidence="2" key="1">
    <citation type="submission" date="2024-05" db="EMBL/GenBank/DDBJ databases">
        <authorList>
            <person name="Kim S."/>
            <person name="Heo J."/>
            <person name="Choi H."/>
            <person name="Choi Y."/>
            <person name="Kwon S.-W."/>
            <person name="Kim Y."/>
        </authorList>
    </citation>
    <scope>NUCLEOTIDE SEQUENCE</scope>
    <source>
        <strain evidence="2">KACC 23698</strain>
    </source>
</reference>
<dbReference type="GO" id="GO:0046503">
    <property type="term" value="P:glycerolipid catabolic process"/>
    <property type="evidence" value="ECO:0007669"/>
    <property type="project" value="TreeGrafter"/>
</dbReference>
<keyword evidence="2" id="KW-0378">Hydrolase</keyword>
<protein>
    <submittedName>
        <fullName evidence="2">Alpha/beta hydrolase</fullName>
    </submittedName>
</protein>
<dbReference type="Gene3D" id="3.40.50.1820">
    <property type="entry name" value="alpha/beta hydrolase"/>
    <property type="match status" value="1"/>
</dbReference>